<dbReference type="GO" id="GO:0005509">
    <property type="term" value="F:calcium ion binding"/>
    <property type="evidence" value="ECO:0007669"/>
    <property type="project" value="InterPro"/>
</dbReference>
<evidence type="ECO:0000256" key="5">
    <source>
        <dbReference type="ARBA" id="ARBA00022729"/>
    </source>
</evidence>
<dbReference type="EMBL" id="JAUYZG010000001">
    <property type="protein sequence ID" value="KAK2916715.1"/>
    <property type="molecule type" value="Genomic_DNA"/>
</dbReference>
<evidence type="ECO:0000256" key="4">
    <source>
        <dbReference type="ARBA" id="ARBA00022692"/>
    </source>
</evidence>
<feature type="transmembrane region" description="Helical" evidence="15">
    <location>
        <begin position="630"/>
        <end position="653"/>
    </location>
</feature>
<dbReference type="FunFam" id="1.20.1070.10:FF:000136">
    <property type="entry name" value="Adhesion G protein-coupled receptor E5"/>
    <property type="match status" value="1"/>
</dbReference>
<dbReference type="AlphaFoldDB" id="A0AA88QL72"/>
<comment type="caution">
    <text evidence="14">Lacks conserved residue(s) required for the propagation of feature annotation.</text>
</comment>
<dbReference type="InterPro" id="IPR000832">
    <property type="entry name" value="GPCR_2_secretin-like"/>
</dbReference>
<evidence type="ECO:0000259" key="17">
    <source>
        <dbReference type="PROSITE" id="PS50026"/>
    </source>
</evidence>
<feature type="transmembrane region" description="Helical" evidence="15">
    <location>
        <begin position="731"/>
        <end position="751"/>
    </location>
</feature>
<feature type="domain" description="EGF-like" evidence="17">
    <location>
        <begin position="38"/>
        <end position="77"/>
    </location>
</feature>
<dbReference type="SUPFAM" id="SSF57196">
    <property type="entry name" value="EGF/Laminin"/>
    <property type="match status" value="3"/>
</dbReference>
<protein>
    <submittedName>
        <fullName evidence="20">Uncharacterized protein</fullName>
    </submittedName>
</protein>
<feature type="transmembrane region" description="Helical" evidence="15">
    <location>
        <begin position="845"/>
        <end position="867"/>
    </location>
</feature>
<dbReference type="SMART" id="SM00303">
    <property type="entry name" value="GPS"/>
    <property type="match status" value="1"/>
</dbReference>
<evidence type="ECO:0000256" key="14">
    <source>
        <dbReference type="PROSITE-ProRule" id="PRU00076"/>
    </source>
</evidence>
<dbReference type="PRINTS" id="PR01128">
    <property type="entry name" value="EMR1HORMONER"/>
</dbReference>
<dbReference type="PROSITE" id="PS50221">
    <property type="entry name" value="GAIN_B"/>
    <property type="match status" value="1"/>
</dbReference>
<evidence type="ECO:0000256" key="2">
    <source>
        <dbReference type="ARBA" id="ARBA00022475"/>
    </source>
</evidence>
<dbReference type="Gene3D" id="1.20.1070.10">
    <property type="entry name" value="Rhodopsin 7-helix transmembrane proteins"/>
    <property type="match status" value="1"/>
</dbReference>
<dbReference type="PROSITE" id="PS50026">
    <property type="entry name" value="EGF_3"/>
    <property type="match status" value="5"/>
</dbReference>
<dbReference type="InterPro" id="IPR000152">
    <property type="entry name" value="EGF-type_Asp/Asn_hydroxyl_site"/>
</dbReference>
<keyword evidence="8" id="KW-0297">G-protein coupled receptor</keyword>
<evidence type="ECO:0000256" key="9">
    <source>
        <dbReference type="ARBA" id="ARBA00023136"/>
    </source>
</evidence>
<name>A0AA88QL72_9TELE</name>
<dbReference type="InterPro" id="IPR046338">
    <property type="entry name" value="GAIN_dom_sf"/>
</dbReference>
<dbReference type="InterPro" id="IPR057244">
    <property type="entry name" value="GAIN_B"/>
</dbReference>
<keyword evidence="12" id="KW-0325">Glycoprotein</keyword>
<evidence type="ECO:0000256" key="12">
    <source>
        <dbReference type="ARBA" id="ARBA00023180"/>
    </source>
</evidence>
<dbReference type="InterPro" id="IPR018097">
    <property type="entry name" value="EGF_Ca-bd_CS"/>
</dbReference>
<dbReference type="SUPFAM" id="SSF57184">
    <property type="entry name" value="Growth factor receptor domain"/>
    <property type="match status" value="1"/>
</dbReference>
<dbReference type="InterPro" id="IPR049883">
    <property type="entry name" value="NOTCH1_EGF-like"/>
</dbReference>
<evidence type="ECO:0000259" key="18">
    <source>
        <dbReference type="PROSITE" id="PS50221"/>
    </source>
</evidence>
<feature type="transmembrane region" description="Helical" evidence="15">
    <location>
        <begin position="771"/>
        <end position="794"/>
    </location>
</feature>
<dbReference type="FunFam" id="2.10.25.10:FF:000038">
    <property type="entry name" value="Fibrillin 2"/>
    <property type="match status" value="2"/>
</dbReference>
<feature type="domain" description="EGF-like" evidence="17">
    <location>
        <begin position="86"/>
        <end position="124"/>
    </location>
</feature>
<evidence type="ECO:0000259" key="19">
    <source>
        <dbReference type="PROSITE" id="PS50261"/>
    </source>
</evidence>
<dbReference type="InterPro" id="IPR017981">
    <property type="entry name" value="GPCR_2-like_7TM"/>
</dbReference>
<dbReference type="GO" id="GO:0030855">
    <property type="term" value="P:epithelial cell differentiation"/>
    <property type="evidence" value="ECO:0007669"/>
    <property type="project" value="UniProtKB-ARBA"/>
</dbReference>
<dbReference type="InterPro" id="IPR000742">
    <property type="entry name" value="EGF"/>
</dbReference>
<dbReference type="InterPro" id="IPR001881">
    <property type="entry name" value="EGF-like_Ca-bd_dom"/>
</dbReference>
<evidence type="ECO:0000256" key="8">
    <source>
        <dbReference type="ARBA" id="ARBA00023040"/>
    </source>
</evidence>
<keyword evidence="2" id="KW-1003">Cell membrane</keyword>
<evidence type="ECO:0000256" key="3">
    <source>
        <dbReference type="ARBA" id="ARBA00022536"/>
    </source>
</evidence>
<feature type="signal peptide" evidence="16">
    <location>
        <begin position="1"/>
        <end position="21"/>
    </location>
</feature>
<sequence length="915" mass="101285">MRHTYLLSLGLLLALTENTLMQTTCGYGYGIKKGKCVDENECESIPNICGENATCFNTIGSYYCQCRGGFTPTHNFTQTDAIKCQDINECTNGLADCGSNAECVNSEGGYYCTCKSGYISSNGKEIFNARQGVQCIDRNECDDLSFCGKHATCHNTPGTFYCTCDAGFRLKSGKSNFTDTNELCESVCEIDKSVCGEGVCKNSKDGYECVCSSGFTNYSHKQMKCTDRNECDDPSFCGKNATCHNTAGGFYCICDAGFRLKSGKSNFTDTNELCENRNECDDPSFCGKNATCHNTAGGFYCICDAGFRLKSGKSNFTDTNELCKSVCEIDKSICGGGVCKNSKDGYECTCRSGFTNYGHKQMKCTEFNYDTLLRQNEASQAPPELISLMNNICLLLNGSVSKEPLKQGDGEKFLEAFLSALDDLLSCDFSGDNAKVSAMFSIVESMLKLIGPLLSKSQTRRTNQKTDVEMLVKRGSSPPEGYFMMNISGAQLTSHWDTATGNNHLGFTTAALLSYKNLEKSLNSYFNNLEREENQTFKINSKVVTATVSNKETEKLNNPVNLTFSHLTKMNEKHICVFWNHSLEGGAWSTTGCTTVSSSADQTVCSCFHLSSFAVLMALYDIGDVFELRLVTLVGLPLSLLCLFICIVTFYFVRSIQSTRNTIHLHLCISLFIGYFVFLVGITRTENKVGCSVVAGILHYFFLASFCWMCLEGVQLFRMVVLVFNTTLRPIHMFAAGYGVPAVIVAISATVNSSGYGTKNHCWLNIEDGFIWSFYGPVCVIIIVNVFFFLITIWKLAEKFSSLNPDFDSLRKIKAFTVTAIAQLCILGIMWVFGCFQFNENTLAMSYIFTILSSLQGVLMFILHCWLSKPVREEYAKFVSCICVPQKRKYTEFSSNQTSKSQASKSVQHTGESHI</sequence>
<gene>
    <name evidence="20" type="ORF">Q8A67_001089</name>
</gene>
<reference evidence="20" key="1">
    <citation type="submission" date="2023-08" db="EMBL/GenBank/DDBJ databases">
        <title>Chromosome-level Genome Assembly of mud carp (Cirrhinus molitorella).</title>
        <authorList>
            <person name="Liu H."/>
        </authorList>
    </citation>
    <scope>NUCLEOTIDE SEQUENCE</scope>
    <source>
        <strain evidence="20">Prfri</strain>
        <tissue evidence="20">Muscle</tissue>
    </source>
</reference>
<dbReference type="InterPro" id="IPR009030">
    <property type="entry name" value="Growth_fac_rcpt_cys_sf"/>
</dbReference>
<feature type="transmembrane region" description="Helical" evidence="15">
    <location>
        <begin position="665"/>
        <end position="683"/>
    </location>
</feature>
<keyword evidence="3 14" id="KW-0245">EGF-like domain</keyword>
<dbReference type="GO" id="GO:0007166">
    <property type="term" value="P:cell surface receptor signaling pathway"/>
    <property type="evidence" value="ECO:0007669"/>
    <property type="project" value="InterPro"/>
</dbReference>
<evidence type="ECO:0000256" key="11">
    <source>
        <dbReference type="ARBA" id="ARBA00023170"/>
    </source>
</evidence>
<dbReference type="GO" id="GO:0004930">
    <property type="term" value="F:G protein-coupled receptor activity"/>
    <property type="evidence" value="ECO:0007669"/>
    <property type="project" value="UniProtKB-KW"/>
</dbReference>
<feature type="transmembrane region" description="Helical" evidence="15">
    <location>
        <begin position="815"/>
        <end position="833"/>
    </location>
</feature>
<dbReference type="Pfam" id="PF00002">
    <property type="entry name" value="7tm_2"/>
    <property type="match status" value="1"/>
</dbReference>
<evidence type="ECO:0000256" key="15">
    <source>
        <dbReference type="SAM" id="Phobius"/>
    </source>
</evidence>
<evidence type="ECO:0000256" key="1">
    <source>
        <dbReference type="ARBA" id="ARBA00004651"/>
    </source>
</evidence>
<dbReference type="PRINTS" id="PR00249">
    <property type="entry name" value="GPCRSECRETIN"/>
</dbReference>
<dbReference type="Pfam" id="PF01825">
    <property type="entry name" value="GPS"/>
    <property type="match status" value="1"/>
</dbReference>
<evidence type="ECO:0000256" key="6">
    <source>
        <dbReference type="ARBA" id="ARBA00022737"/>
    </source>
</evidence>
<keyword evidence="9 15" id="KW-0472">Membrane</keyword>
<dbReference type="SMART" id="SM00179">
    <property type="entry name" value="EGF_CA"/>
    <property type="match status" value="7"/>
</dbReference>
<dbReference type="CDD" id="cd00054">
    <property type="entry name" value="EGF_CA"/>
    <property type="match status" value="5"/>
</dbReference>
<keyword evidence="7 15" id="KW-1133">Transmembrane helix</keyword>
<evidence type="ECO:0000313" key="20">
    <source>
        <dbReference type="EMBL" id="KAK2916715.1"/>
    </source>
</evidence>
<keyword evidence="10" id="KW-1015">Disulfide bond</keyword>
<evidence type="ECO:0000313" key="21">
    <source>
        <dbReference type="Proteomes" id="UP001187343"/>
    </source>
</evidence>
<feature type="chain" id="PRO_5041677092" evidence="16">
    <location>
        <begin position="22"/>
        <end position="915"/>
    </location>
</feature>
<dbReference type="Gene3D" id="2.60.220.50">
    <property type="match status" value="1"/>
</dbReference>
<dbReference type="InterPro" id="IPR001740">
    <property type="entry name" value="GPCR_2_EMR1-like_rcpt"/>
</dbReference>
<keyword evidence="4 15" id="KW-0812">Transmembrane</keyword>
<keyword evidence="13" id="KW-0807">Transducer</keyword>
<dbReference type="PANTHER" id="PTHR12011">
    <property type="entry name" value="ADHESION G-PROTEIN COUPLED RECEPTOR"/>
    <property type="match status" value="1"/>
</dbReference>
<feature type="domain" description="EGF-like" evidence="17">
    <location>
        <begin position="137"/>
        <end position="174"/>
    </location>
</feature>
<dbReference type="PANTHER" id="PTHR12011:SF433">
    <property type="entry name" value="ADHESION G PROTEIN-COUPLED RECEPTOR E1-LIKE-RELATED"/>
    <property type="match status" value="1"/>
</dbReference>
<feature type="domain" description="G-protein coupled receptors family 2 profile 2" evidence="19">
    <location>
        <begin position="628"/>
        <end position="868"/>
    </location>
</feature>
<dbReference type="PROSITE" id="PS50261">
    <property type="entry name" value="G_PROTEIN_RECEP_F2_4"/>
    <property type="match status" value="1"/>
</dbReference>
<feature type="domain" description="GAIN-B" evidence="18">
    <location>
        <begin position="458"/>
        <end position="623"/>
    </location>
</feature>
<feature type="domain" description="EGF-like" evidence="17">
    <location>
        <begin position="276"/>
        <end position="313"/>
    </location>
</feature>
<feature type="domain" description="EGF-like" evidence="17">
    <location>
        <begin position="227"/>
        <end position="264"/>
    </location>
</feature>
<evidence type="ECO:0000256" key="10">
    <source>
        <dbReference type="ARBA" id="ARBA00023157"/>
    </source>
</evidence>
<dbReference type="SMART" id="SM00181">
    <property type="entry name" value="EGF"/>
    <property type="match status" value="7"/>
</dbReference>
<dbReference type="GO" id="GO:0005886">
    <property type="term" value="C:plasma membrane"/>
    <property type="evidence" value="ECO:0007669"/>
    <property type="project" value="UniProtKB-SubCell"/>
</dbReference>
<keyword evidence="11" id="KW-0675">Receptor</keyword>
<dbReference type="PROSITE" id="PS00010">
    <property type="entry name" value="ASX_HYDROXYL"/>
    <property type="match status" value="5"/>
</dbReference>
<keyword evidence="21" id="KW-1185">Reference proteome</keyword>
<organism evidence="20 21">
    <name type="scientific">Cirrhinus molitorella</name>
    <name type="common">mud carp</name>
    <dbReference type="NCBI Taxonomy" id="172907"/>
    <lineage>
        <taxon>Eukaryota</taxon>
        <taxon>Metazoa</taxon>
        <taxon>Chordata</taxon>
        <taxon>Craniata</taxon>
        <taxon>Vertebrata</taxon>
        <taxon>Euteleostomi</taxon>
        <taxon>Actinopterygii</taxon>
        <taxon>Neopterygii</taxon>
        <taxon>Teleostei</taxon>
        <taxon>Ostariophysi</taxon>
        <taxon>Cypriniformes</taxon>
        <taxon>Cyprinidae</taxon>
        <taxon>Labeoninae</taxon>
        <taxon>Labeonini</taxon>
        <taxon>Cirrhinus</taxon>
    </lineage>
</organism>
<evidence type="ECO:0000256" key="16">
    <source>
        <dbReference type="SAM" id="SignalP"/>
    </source>
</evidence>
<dbReference type="PROSITE" id="PS01187">
    <property type="entry name" value="EGF_CA"/>
    <property type="match status" value="2"/>
</dbReference>
<dbReference type="Proteomes" id="UP001187343">
    <property type="component" value="Unassembled WGS sequence"/>
</dbReference>
<accession>A0AA88QL72</accession>
<comment type="subcellular location">
    <subcellularLocation>
        <location evidence="1">Cell membrane</location>
        <topology evidence="1">Multi-pass membrane protein</topology>
    </subcellularLocation>
</comment>
<keyword evidence="6" id="KW-0677">Repeat</keyword>
<dbReference type="SUPFAM" id="SSF81321">
    <property type="entry name" value="Family A G protein-coupled receptor-like"/>
    <property type="match status" value="1"/>
</dbReference>
<comment type="caution">
    <text evidence="20">The sequence shown here is derived from an EMBL/GenBank/DDBJ whole genome shotgun (WGS) entry which is preliminary data.</text>
</comment>
<dbReference type="InterPro" id="IPR000203">
    <property type="entry name" value="GPS"/>
</dbReference>
<evidence type="ECO:0000256" key="7">
    <source>
        <dbReference type="ARBA" id="ARBA00022989"/>
    </source>
</evidence>
<keyword evidence="5 16" id="KW-0732">Signal</keyword>
<feature type="transmembrane region" description="Helical" evidence="15">
    <location>
        <begin position="689"/>
        <end position="711"/>
    </location>
</feature>
<proteinExistence type="predicted"/>
<evidence type="ECO:0000256" key="13">
    <source>
        <dbReference type="ARBA" id="ARBA00023224"/>
    </source>
</evidence>
<dbReference type="Gene3D" id="2.10.25.10">
    <property type="entry name" value="Laminin"/>
    <property type="match status" value="5"/>
</dbReference>
<dbReference type="Pfam" id="PF07645">
    <property type="entry name" value="EGF_CA"/>
    <property type="match status" value="5"/>
</dbReference>
<dbReference type="GO" id="GO:0007189">
    <property type="term" value="P:adenylate cyclase-activating G protein-coupled receptor signaling pathway"/>
    <property type="evidence" value="ECO:0007669"/>
    <property type="project" value="TreeGrafter"/>
</dbReference>